<keyword evidence="4 8" id="KW-0812">Transmembrane</keyword>
<dbReference type="GO" id="GO:0005886">
    <property type="term" value="C:plasma membrane"/>
    <property type="evidence" value="ECO:0007669"/>
    <property type="project" value="UniProtKB-SubCell"/>
</dbReference>
<evidence type="ECO:0000256" key="2">
    <source>
        <dbReference type="ARBA" id="ARBA00022475"/>
    </source>
</evidence>
<dbReference type="HAMAP" id="MF_01148">
    <property type="entry name" value="Lnt"/>
    <property type="match status" value="1"/>
</dbReference>
<dbReference type="InterPro" id="IPR004563">
    <property type="entry name" value="Apolipo_AcylTrfase"/>
</dbReference>
<dbReference type="EC" id="2.3.1.269" evidence="8"/>
<feature type="transmembrane region" description="Helical" evidence="8">
    <location>
        <begin position="129"/>
        <end position="148"/>
    </location>
</feature>
<dbReference type="Proteomes" id="UP000265715">
    <property type="component" value="Unassembled WGS sequence"/>
</dbReference>
<keyword evidence="7 8" id="KW-0012">Acyltransferase</keyword>
<name>A0A399EJN0_9DEIN</name>
<protein>
    <recommendedName>
        <fullName evidence="8">Apolipoprotein N-acyltransferase</fullName>
        <shortName evidence="8">ALP N-acyltransferase</shortName>
        <ecNumber evidence="8">2.3.1.269</ecNumber>
    </recommendedName>
</protein>
<dbReference type="GO" id="GO:0042158">
    <property type="term" value="P:lipoprotein biosynthetic process"/>
    <property type="evidence" value="ECO:0007669"/>
    <property type="project" value="UniProtKB-UniRule"/>
</dbReference>
<dbReference type="AlphaFoldDB" id="A0A399EJN0"/>
<evidence type="ECO:0000313" key="10">
    <source>
        <dbReference type="EMBL" id="RIH83866.1"/>
    </source>
</evidence>
<dbReference type="InterPro" id="IPR003010">
    <property type="entry name" value="C-N_Hydrolase"/>
</dbReference>
<comment type="caution">
    <text evidence="8">Lacks conserved residue(s) required for the propagation of feature annotation.</text>
</comment>
<evidence type="ECO:0000313" key="11">
    <source>
        <dbReference type="Proteomes" id="UP000265715"/>
    </source>
</evidence>
<dbReference type="OrthoDB" id="9811121at2"/>
<evidence type="ECO:0000256" key="4">
    <source>
        <dbReference type="ARBA" id="ARBA00022692"/>
    </source>
</evidence>
<evidence type="ECO:0000256" key="8">
    <source>
        <dbReference type="HAMAP-Rule" id="MF_01148"/>
    </source>
</evidence>
<dbReference type="Gene3D" id="3.60.110.10">
    <property type="entry name" value="Carbon-nitrogen hydrolase"/>
    <property type="match status" value="1"/>
</dbReference>
<keyword evidence="11" id="KW-1185">Reference proteome</keyword>
<organism evidence="10 11">
    <name type="scientific">Calidithermus terrae</name>
    <dbReference type="NCBI Taxonomy" id="1408545"/>
    <lineage>
        <taxon>Bacteria</taxon>
        <taxon>Thermotogati</taxon>
        <taxon>Deinococcota</taxon>
        <taxon>Deinococci</taxon>
        <taxon>Thermales</taxon>
        <taxon>Thermaceae</taxon>
        <taxon>Calidithermus</taxon>
    </lineage>
</organism>
<dbReference type="RefSeq" id="WP_119315211.1">
    <property type="nucleotide sequence ID" value="NZ_QXDL01000083.1"/>
</dbReference>
<feature type="transmembrane region" description="Helical" evidence="8">
    <location>
        <begin position="38"/>
        <end position="55"/>
    </location>
</feature>
<dbReference type="Pfam" id="PF20154">
    <property type="entry name" value="LNT_N"/>
    <property type="match status" value="1"/>
</dbReference>
<keyword evidence="10" id="KW-0449">Lipoprotein</keyword>
<feature type="transmembrane region" description="Helical" evidence="8">
    <location>
        <begin position="67"/>
        <end position="89"/>
    </location>
</feature>
<dbReference type="PANTHER" id="PTHR38686:SF1">
    <property type="entry name" value="APOLIPOPROTEIN N-ACYLTRANSFERASE"/>
    <property type="match status" value="1"/>
</dbReference>
<comment type="catalytic activity">
    <reaction evidence="8">
        <text>N-terminal S-1,2-diacyl-sn-glyceryl-L-cysteinyl-[lipoprotein] + a glycerophospholipid = N-acyl-S-1,2-diacyl-sn-glyceryl-L-cysteinyl-[lipoprotein] + a 2-acyl-sn-glycero-3-phospholipid + H(+)</text>
        <dbReference type="Rhea" id="RHEA:48228"/>
        <dbReference type="Rhea" id="RHEA-COMP:14681"/>
        <dbReference type="Rhea" id="RHEA-COMP:14684"/>
        <dbReference type="ChEBI" id="CHEBI:15378"/>
        <dbReference type="ChEBI" id="CHEBI:136912"/>
        <dbReference type="ChEBI" id="CHEBI:140656"/>
        <dbReference type="ChEBI" id="CHEBI:140657"/>
        <dbReference type="ChEBI" id="CHEBI:140660"/>
        <dbReference type="EC" id="2.3.1.269"/>
    </reaction>
</comment>
<comment type="subcellular location">
    <subcellularLocation>
        <location evidence="1 8">Cell membrane</location>
        <topology evidence="1 8">Multi-pass membrane protein</topology>
    </subcellularLocation>
</comment>
<keyword evidence="3 8" id="KW-0808">Transferase</keyword>
<gene>
    <name evidence="10" type="primary">lnt_2</name>
    <name evidence="8" type="synonym">lnt</name>
    <name evidence="10" type="ORF">Mterra_02148</name>
</gene>
<dbReference type="EMBL" id="QXDL01000083">
    <property type="protein sequence ID" value="RIH83866.1"/>
    <property type="molecule type" value="Genomic_DNA"/>
</dbReference>
<sequence>MRFVVSGLALAFTLPPFPLGFLAPLPLAYFLFQGGFRVGFLAGLGFWALHLIWLPQSFTLNFGPWGAVPFIPLILAKAALWGLLFGLTVRRPLARVGGWLLLDYWTTLTEVKFPWGFLGYSMIDAPGRVLATLGGVFLLTLIVLLMAWAVARKQYWALAAWAFFWVMPLPSEAPQHQALLVQGNVDPLRKRMGLPDDELYLRLTRDGLAEHPQARLVVWPETAVYRFPEELEGVMGSRELVTGFSNGPSNEARLWREGEVLATHVKTRLTPFGETYPWRRALDGVYTFFFEAFFGPGSSFGDREPGQRPVALERYGAYICYESVFPAVTRDLVRQGAQVLVLGTNDAWFGPSFGAEQHFQMGRMRAVETGRWLLRVGNDGVTASVDPWGRVVNRMKQHVEGVMLAPYALREGQTPYVRLGDWVVALGALVLAFGLRTGPRMRMI</sequence>
<reference evidence="10 11" key="1">
    <citation type="submission" date="2018-08" db="EMBL/GenBank/DDBJ databases">
        <title>Meiothermus terrae DSM 26712 genome sequencing project.</title>
        <authorList>
            <person name="Da Costa M.S."/>
            <person name="Albuquerque L."/>
            <person name="Raposo P."/>
            <person name="Froufe H.J.C."/>
            <person name="Barroso C.S."/>
            <person name="Egas C."/>
        </authorList>
    </citation>
    <scope>NUCLEOTIDE SEQUENCE [LARGE SCALE GENOMIC DNA]</scope>
    <source>
        <strain evidence="10 11">DSM 26712</strain>
    </source>
</reference>
<evidence type="ECO:0000256" key="3">
    <source>
        <dbReference type="ARBA" id="ARBA00022679"/>
    </source>
</evidence>
<proteinExistence type="inferred from homology"/>
<evidence type="ECO:0000256" key="7">
    <source>
        <dbReference type="ARBA" id="ARBA00023315"/>
    </source>
</evidence>
<comment type="pathway">
    <text evidence="8">Protein modification; lipoprotein biosynthesis (N-acyl transfer).</text>
</comment>
<dbReference type="NCBIfam" id="TIGR00546">
    <property type="entry name" value="lnt"/>
    <property type="match status" value="1"/>
</dbReference>
<dbReference type="SUPFAM" id="SSF56317">
    <property type="entry name" value="Carbon-nitrogen hydrolase"/>
    <property type="match status" value="1"/>
</dbReference>
<evidence type="ECO:0000256" key="6">
    <source>
        <dbReference type="ARBA" id="ARBA00023136"/>
    </source>
</evidence>
<dbReference type="PANTHER" id="PTHR38686">
    <property type="entry name" value="APOLIPOPROTEIN N-ACYLTRANSFERASE"/>
    <property type="match status" value="1"/>
</dbReference>
<dbReference type="InterPro" id="IPR045378">
    <property type="entry name" value="LNT_N"/>
</dbReference>
<evidence type="ECO:0000259" key="9">
    <source>
        <dbReference type="PROSITE" id="PS50263"/>
    </source>
</evidence>
<dbReference type="GO" id="GO:0016410">
    <property type="term" value="F:N-acyltransferase activity"/>
    <property type="evidence" value="ECO:0007669"/>
    <property type="project" value="UniProtKB-UniRule"/>
</dbReference>
<comment type="similarity">
    <text evidence="8">Belongs to the CN hydrolase family. Apolipoprotein N-acyltransferase subfamily.</text>
</comment>
<keyword evidence="2 8" id="KW-1003">Cell membrane</keyword>
<keyword evidence="6 8" id="KW-0472">Membrane</keyword>
<accession>A0A399EJN0</accession>
<dbReference type="Pfam" id="PF00795">
    <property type="entry name" value="CN_hydrolase"/>
    <property type="match status" value="1"/>
</dbReference>
<comment type="caution">
    <text evidence="10">The sequence shown here is derived from an EMBL/GenBank/DDBJ whole genome shotgun (WGS) entry which is preliminary data.</text>
</comment>
<dbReference type="UniPathway" id="UPA00666"/>
<dbReference type="InterPro" id="IPR036526">
    <property type="entry name" value="C-N_Hydrolase_sf"/>
</dbReference>
<dbReference type="PROSITE" id="PS50263">
    <property type="entry name" value="CN_HYDROLASE"/>
    <property type="match status" value="1"/>
</dbReference>
<comment type="function">
    <text evidence="8">Catalyzes the phospholipid dependent N-acylation of the N-terminal cysteine of apolipoprotein, the last step in lipoprotein maturation.</text>
</comment>
<keyword evidence="5 8" id="KW-1133">Transmembrane helix</keyword>
<evidence type="ECO:0000256" key="1">
    <source>
        <dbReference type="ARBA" id="ARBA00004651"/>
    </source>
</evidence>
<dbReference type="CDD" id="cd07571">
    <property type="entry name" value="ALP_N-acyl_transferase"/>
    <property type="match status" value="1"/>
</dbReference>
<feature type="domain" description="CN hydrolase" evidence="9">
    <location>
        <begin position="181"/>
        <end position="409"/>
    </location>
</feature>
<evidence type="ECO:0000256" key="5">
    <source>
        <dbReference type="ARBA" id="ARBA00022989"/>
    </source>
</evidence>